<sequence>MIDYLKFIYGDPVAKQASSLKQGETFSLQNTQKRSSNVVVTCANSEFSINSDNILCVAIDHVTIKLTDVMDEKTSSIIKSLIAIPPSFHITIVNLSVSTARILPKTEASIPFDTVIKTGLMHRASCPAGHSYPPEDEWGIVFGCPFYKTFPSSKSLPIVIVEGDITVTQNDHKPTNYYVYLVPLYLVFYDSQNSNKSLGNIFLTAAKIEVDKPQQFSIIKAGQKTSFTFSTIQAMQQWSQATLIAINNAATSLEKWRSENM</sequence>
<proteinExistence type="predicted"/>
<dbReference type="EMBL" id="MLAK01000616">
    <property type="protein sequence ID" value="OHT10262.1"/>
    <property type="molecule type" value="Genomic_DNA"/>
</dbReference>
<dbReference type="VEuPathDB" id="TrichDB:TRFO_04278"/>
<evidence type="ECO:0000313" key="1">
    <source>
        <dbReference type="EMBL" id="OHT10262.1"/>
    </source>
</evidence>
<evidence type="ECO:0008006" key="3">
    <source>
        <dbReference type="Google" id="ProtNLM"/>
    </source>
</evidence>
<keyword evidence="2" id="KW-1185">Reference proteome</keyword>
<dbReference type="RefSeq" id="XP_068363398.1">
    <property type="nucleotide sequence ID" value="XM_068491797.1"/>
</dbReference>
<dbReference type="OrthoDB" id="10517798at2759"/>
<accession>A0A1J4KKN9</accession>
<name>A0A1J4KKN9_9EUKA</name>
<dbReference type="GeneID" id="94826501"/>
<reference evidence="1" key="1">
    <citation type="submission" date="2016-10" db="EMBL/GenBank/DDBJ databases">
        <authorList>
            <person name="Benchimol M."/>
            <person name="Almeida L.G."/>
            <person name="Vasconcelos A.T."/>
            <person name="Perreira-Neves A."/>
            <person name="Rosa I.A."/>
            <person name="Tasca T."/>
            <person name="Bogo M.R."/>
            <person name="de Souza W."/>
        </authorList>
    </citation>
    <scope>NUCLEOTIDE SEQUENCE [LARGE SCALE GENOMIC DNA]</scope>
    <source>
        <strain evidence="1">K</strain>
    </source>
</reference>
<comment type="caution">
    <text evidence="1">The sequence shown here is derived from an EMBL/GenBank/DDBJ whole genome shotgun (WGS) entry which is preliminary data.</text>
</comment>
<dbReference type="AlphaFoldDB" id="A0A1J4KKN9"/>
<evidence type="ECO:0000313" key="2">
    <source>
        <dbReference type="Proteomes" id="UP000179807"/>
    </source>
</evidence>
<dbReference type="Proteomes" id="UP000179807">
    <property type="component" value="Unassembled WGS sequence"/>
</dbReference>
<gene>
    <name evidence="1" type="ORF">TRFO_04278</name>
</gene>
<organism evidence="1 2">
    <name type="scientific">Tritrichomonas foetus</name>
    <dbReference type="NCBI Taxonomy" id="1144522"/>
    <lineage>
        <taxon>Eukaryota</taxon>
        <taxon>Metamonada</taxon>
        <taxon>Parabasalia</taxon>
        <taxon>Tritrichomonadida</taxon>
        <taxon>Tritrichomonadidae</taxon>
        <taxon>Tritrichomonas</taxon>
    </lineage>
</organism>
<protein>
    <recommendedName>
        <fullName evidence="3">PH domain-containing protein</fullName>
    </recommendedName>
</protein>
<dbReference type="SUPFAM" id="SSF50729">
    <property type="entry name" value="PH domain-like"/>
    <property type="match status" value="1"/>
</dbReference>